<dbReference type="Pfam" id="PF19304">
    <property type="entry name" value="PGDH_inter"/>
    <property type="match status" value="1"/>
</dbReference>
<dbReference type="PROSITE" id="PS00670">
    <property type="entry name" value="D_2_HYDROXYACID_DH_2"/>
    <property type="match status" value="1"/>
</dbReference>
<evidence type="ECO:0000313" key="12">
    <source>
        <dbReference type="EMBL" id="WSD16719.1"/>
    </source>
</evidence>
<protein>
    <recommendedName>
        <fullName evidence="4 8">D-3-phosphoglycerate dehydrogenase</fullName>
        <ecNumber evidence="3 8">1.1.1.95</ecNumber>
    </recommendedName>
</protein>
<evidence type="ECO:0000259" key="9">
    <source>
        <dbReference type="Pfam" id="PF00389"/>
    </source>
</evidence>
<dbReference type="RefSeq" id="WP_326760225.1">
    <property type="nucleotide sequence ID" value="NZ_CP109135.1"/>
</dbReference>
<keyword evidence="13" id="KW-1185">Reference proteome</keyword>
<dbReference type="SUPFAM" id="SSF55021">
    <property type="entry name" value="ACT-like"/>
    <property type="match status" value="1"/>
</dbReference>
<dbReference type="InterPro" id="IPR006140">
    <property type="entry name" value="D-isomer_DH_NAD-bd"/>
</dbReference>
<sequence length="530" mass="54420">MTRHPVVLIAEELSPAGVEALGTDVDVRRVDGSDRAALLPALADADAVLVRGATLMDREAIAAGPRLKVIARAGAGLDNVDIPAATEAGVLVADAPASDVTSTAELTVGLLLAVARNISQADAALKNGSWQRARWSGVELSGKVLGVVGLGRTGSLVARLMAAFGMDVVAHDPYVTAAHASATGVRLLPLDELLARCDFLTVHLPRTPETTGLIGFDSFRRMKPSVRVVNAARGSVVDENELYAALKEGRVAGAALDVYAGEPCTDSPLFTLDNVVATPHLGASTGEAQERAGIDAANSVLLALAGEHVPDAVNVQCGPVPEAMRPWLPLTERLGRVLTRAAGGVPARLEVRLRGEIAGLPAGALELAALKGVLEQTATGAVSRVNAPLLAGRCGLTSRLTASQDGGAQRSAATLRGVFPDGRIVTVTGTLTGVRLQPKLVEVLGHELELPLSGDLTFLRYPDRPGAVGLIGGEFAAEGVDIAAMQISRDPSGTTALAGFCVDAPVPSTALDRAAISVGADLAWRVPATG</sequence>
<dbReference type="SUPFAM" id="SSF52283">
    <property type="entry name" value="Formate/glycerate dehydrogenase catalytic domain-like"/>
    <property type="match status" value="1"/>
</dbReference>
<evidence type="ECO:0000256" key="1">
    <source>
        <dbReference type="ARBA" id="ARBA00005216"/>
    </source>
</evidence>
<name>A0ABZ1HF44_STRPH</name>
<dbReference type="Gene3D" id="3.40.50.720">
    <property type="entry name" value="NAD(P)-binding Rossmann-like Domain"/>
    <property type="match status" value="2"/>
</dbReference>
<evidence type="ECO:0000256" key="2">
    <source>
        <dbReference type="ARBA" id="ARBA00005854"/>
    </source>
</evidence>
<dbReference type="PANTHER" id="PTHR42789:SF1">
    <property type="entry name" value="D-ISOMER SPECIFIC 2-HYDROXYACID DEHYDROGENASE FAMILY PROTEIN (AFU_ORTHOLOGUE AFUA_6G10090)"/>
    <property type="match status" value="1"/>
</dbReference>
<comment type="catalytic activity">
    <reaction evidence="7 8">
        <text>(2R)-3-phosphoglycerate + NAD(+) = 3-phosphooxypyruvate + NADH + H(+)</text>
        <dbReference type="Rhea" id="RHEA:12641"/>
        <dbReference type="ChEBI" id="CHEBI:15378"/>
        <dbReference type="ChEBI" id="CHEBI:18110"/>
        <dbReference type="ChEBI" id="CHEBI:57540"/>
        <dbReference type="ChEBI" id="CHEBI:57945"/>
        <dbReference type="ChEBI" id="CHEBI:58272"/>
        <dbReference type="EC" id="1.1.1.95"/>
    </reaction>
</comment>
<dbReference type="NCBIfam" id="TIGR01327">
    <property type="entry name" value="PGDH"/>
    <property type="match status" value="1"/>
</dbReference>
<evidence type="ECO:0000256" key="4">
    <source>
        <dbReference type="ARBA" id="ARBA00021582"/>
    </source>
</evidence>
<dbReference type="InterPro" id="IPR045865">
    <property type="entry name" value="ACT-like_dom_sf"/>
</dbReference>
<dbReference type="InterPro" id="IPR045626">
    <property type="entry name" value="PGDH_ASB_dom"/>
</dbReference>
<keyword evidence="5 8" id="KW-0560">Oxidoreductase</keyword>
<evidence type="ECO:0000313" key="13">
    <source>
        <dbReference type="Proteomes" id="UP001340816"/>
    </source>
</evidence>
<evidence type="ECO:0000256" key="8">
    <source>
        <dbReference type="RuleBase" id="RU363003"/>
    </source>
</evidence>
<dbReference type="Pfam" id="PF00389">
    <property type="entry name" value="2-Hacid_dh"/>
    <property type="match status" value="1"/>
</dbReference>
<keyword evidence="6 8" id="KW-0520">NAD</keyword>
<dbReference type="Proteomes" id="UP001340816">
    <property type="component" value="Chromosome"/>
</dbReference>
<proteinExistence type="inferred from homology"/>
<keyword evidence="8" id="KW-0028">Amino-acid biosynthesis</keyword>
<comment type="pathway">
    <text evidence="1 8">Amino-acid biosynthesis; L-serine biosynthesis; L-serine from 3-phospho-D-glycerate: step 1/3.</text>
</comment>
<comment type="similarity">
    <text evidence="2 8">Belongs to the D-isomer specific 2-hydroxyacid dehydrogenase family.</text>
</comment>
<dbReference type="SUPFAM" id="SSF51735">
    <property type="entry name" value="NAD(P)-binding Rossmann-fold domains"/>
    <property type="match status" value="1"/>
</dbReference>
<evidence type="ECO:0000256" key="7">
    <source>
        <dbReference type="ARBA" id="ARBA00048731"/>
    </source>
</evidence>
<dbReference type="InterPro" id="IPR029753">
    <property type="entry name" value="D-isomer_DH_CS"/>
</dbReference>
<dbReference type="Gene3D" id="3.30.70.260">
    <property type="match status" value="1"/>
</dbReference>
<evidence type="ECO:0000259" key="11">
    <source>
        <dbReference type="Pfam" id="PF19304"/>
    </source>
</evidence>
<evidence type="ECO:0000256" key="5">
    <source>
        <dbReference type="ARBA" id="ARBA00023002"/>
    </source>
</evidence>
<gene>
    <name evidence="12" type="primary">serA</name>
    <name evidence="12" type="ORF">OHB35_27650</name>
</gene>
<dbReference type="GO" id="GO:0004617">
    <property type="term" value="F:phosphoglycerate dehydrogenase activity"/>
    <property type="evidence" value="ECO:0007669"/>
    <property type="project" value="UniProtKB-EC"/>
</dbReference>
<dbReference type="Pfam" id="PF02826">
    <property type="entry name" value="2-Hacid_dh_C"/>
    <property type="match status" value="1"/>
</dbReference>
<dbReference type="InterPro" id="IPR006139">
    <property type="entry name" value="D-isomer_2_OHA_DH_cat_dom"/>
</dbReference>
<evidence type="ECO:0000256" key="3">
    <source>
        <dbReference type="ARBA" id="ARBA00013143"/>
    </source>
</evidence>
<dbReference type="EMBL" id="CP109135">
    <property type="protein sequence ID" value="WSD16719.1"/>
    <property type="molecule type" value="Genomic_DNA"/>
</dbReference>
<feature type="domain" description="D-3-phosphoglycerate dehydrogenase ASB" evidence="11">
    <location>
        <begin position="324"/>
        <end position="443"/>
    </location>
</feature>
<organism evidence="12 13">
    <name type="scientific">Streptomyces phaeochromogenes</name>
    <dbReference type="NCBI Taxonomy" id="1923"/>
    <lineage>
        <taxon>Bacteria</taxon>
        <taxon>Bacillati</taxon>
        <taxon>Actinomycetota</taxon>
        <taxon>Actinomycetes</taxon>
        <taxon>Kitasatosporales</taxon>
        <taxon>Streptomycetaceae</taxon>
        <taxon>Streptomyces</taxon>
        <taxon>Streptomyces phaeochromogenes group</taxon>
    </lineage>
</organism>
<dbReference type="PROSITE" id="PS00671">
    <property type="entry name" value="D_2_HYDROXYACID_DH_3"/>
    <property type="match status" value="1"/>
</dbReference>
<accession>A0ABZ1HF44</accession>
<dbReference type="InterPro" id="IPR036291">
    <property type="entry name" value="NAD(P)-bd_dom_sf"/>
</dbReference>
<dbReference type="InterPro" id="IPR029009">
    <property type="entry name" value="ASB_dom_sf"/>
</dbReference>
<dbReference type="SUPFAM" id="SSF143548">
    <property type="entry name" value="Serine metabolism enzymes domain"/>
    <property type="match status" value="1"/>
</dbReference>
<dbReference type="Gene3D" id="3.30.1330.90">
    <property type="entry name" value="D-3-phosphoglycerate dehydrogenase, domain 3"/>
    <property type="match status" value="1"/>
</dbReference>
<dbReference type="InterPro" id="IPR050857">
    <property type="entry name" value="D-2-hydroxyacid_DH"/>
</dbReference>
<evidence type="ECO:0000256" key="6">
    <source>
        <dbReference type="ARBA" id="ARBA00023027"/>
    </source>
</evidence>
<feature type="domain" description="D-isomer specific 2-hydroxyacid dehydrogenase NAD-binding" evidence="10">
    <location>
        <begin position="108"/>
        <end position="282"/>
    </location>
</feature>
<reference evidence="12 13" key="1">
    <citation type="submission" date="2022-10" db="EMBL/GenBank/DDBJ databases">
        <title>The complete genomes of actinobacterial strains from the NBC collection.</title>
        <authorList>
            <person name="Joergensen T.S."/>
            <person name="Alvarez Arevalo M."/>
            <person name="Sterndorff E.B."/>
            <person name="Faurdal D."/>
            <person name="Vuksanovic O."/>
            <person name="Mourched A.-S."/>
            <person name="Charusanti P."/>
            <person name="Shaw S."/>
            <person name="Blin K."/>
            <person name="Weber T."/>
        </authorList>
    </citation>
    <scope>NUCLEOTIDE SEQUENCE [LARGE SCALE GENOMIC DNA]</scope>
    <source>
        <strain evidence="12 13">NBC 01752</strain>
    </source>
</reference>
<evidence type="ECO:0000259" key="10">
    <source>
        <dbReference type="Pfam" id="PF02826"/>
    </source>
</evidence>
<feature type="domain" description="D-isomer specific 2-hydroxyacid dehydrogenase catalytic" evidence="9">
    <location>
        <begin position="7"/>
        <end position="314"/>
    </location>
</feature>
<keyword evidence="8" id="KW-0718">Serine biosynthesis</keyword>
<dbReference type="EC" id="1.1.1.95" evidence="3 8"/>
<dbReference type="InterPro" id="IPR006236">
    <property type="entry name" value="PGDH"/>
</dbReference>
<dbReference type="CDD" id="cd12173">
    <property type="entry name" value="PGDH_4"/>
    <property type="match status" value="1"/>
</dbReference>
<dbReference type="PANTHER" id="PTHR42789">
    <property type="entry name" value="D-ISOMER SPECIFIC 2-HYDROXYACID DEHYDROGENASE FAMILY PROTEIN (AFU_ORTHOLOGUE AFUA_6G10090)"/>
    <property type="match status" value="1"/>
</dbReference>